<feature type="chain" id="PRO_5044750010" description="Methyltransferase" evidence="1">
    <location>
        <begin position="25"/>
        <end position="277"/>
    </location>
</feature>
<dbReference type="AlphaFoldDB" id="A0ABD3Q1Z0"/>
<accession>A0ABD3Q1Z0</accession>
<proteinExistence type="predicted"/>
<gene>
    <name evidence="2" type="ORF">HJC23_012932</name>
</gene>
<dbReference type="Gene3D" id="3.40.50.150">
    <property type="entry name" value="Vaccinia Virus protein VP39"/>
    <property type="match status" value="1"/>
</dbReference>
<dbReference type="Proteomes" id="UP001516023">
    <property type="component" value="Unassembled WGS sequence"/>
</dbReference>
<evidence type="ECO:0000313" key="3">
    <source>
        <dbReference type="Proteomes" id="UP001516023"/>
    </source>
</evidence>
<evidence type="ECO:0000256" key="1">
    <source>
        <dbReference type="SAM" id="SignalP"/>
    </source>
</evidence>
<comment type="caution">
    <text evidence="2">The sequence shown here is derived from an EMBL/GenBank/DDBJ whole genome shotgun (WGS) entry which is preliminary data.</text>
</comment>
<keyword evidence="1" id="KW-0732">Signal</keyword>
<reference evidence="2 3" key="1">
    <citation type="journal article" date="2020" name="G3 (Bethesda)">
        <title>Improved Reference Genome for Cyclotella cryptica CCMP332, a Model for Cell Wall Morphogenesis, Salinity Adaptation, and Lipid Production in Diatoms (Bacillariophyta).</title>
        <authorList>
            <person name="Roberts W.R."/>
            <person name="Downey K.M."/>
            <person name="Ruck E.C."/>
            <person name="Traller J.C."/>
            <person name="Alverson A.J."/>
        </authorList>
    </citation>
    <scope>NUCLEOTIDE SEQUENCE [LARGE SCALE GENOMIC DNA]</scope>
    <source>
        <strain evidence="2 3">CCMP332</strain>
    </source>
</reference>
<feature type="signal peptide" evidence="1">
    <location>
        <begin position="1"/>
        <end position="24"/>
    </location>
</feature>
<evidence type="ECO:0008006" key="4">
    <source>
        <dbReference type="Google" id="ProtNLM"/>
    </source>
</evidence>
<dbReference type="InterPro" id="IPR029063">
    <property type="entry name" value="SAM-dependent_MTases_sf"/>
</dbReference>
<dbReference type="EMBL" id="JABMIG020000081">
    <property type="protein sequence ID" value="KAL3794395.1"/>
    <property type="molecule type" value="Genomic_DNA"/>
</dbReference>
<keyword evidence="3" id="KW-1185">Reference proteome</keyword>
<organism evidence="2 3">
    <name type="scientific">Cyclotella cryptica</name>
    <dbReference type="NCBI Taxonomy" id="29204"/>
    <lineage>
        <taxon>Eukaryota</taxon>
        <taxon>Sar</taxon>
        <taxon>Stramenopiles</taxon>
        <taxon>Ochrophyta</taxon>
        <taxon>Bacillariophyta</taxon>
        <taxon>Coscinodiscophyceae</taxon>
        <taxon>Thalassiosirophycidae</taxon>
        <taxon>Stephanodiscales</taxon>
        <taxon>Stephanodiscaceae</taxon>
        <taxon>Cyclotella</taxon>
    </lineage>
</organism>
<name>A0ABD3Q1Z0_9STRA</name>
<sequence>MEKKWIFILIGNALVLRMVYNAQSVNNASENKAWERGLPSMPRMESFSEFDKITQEVYSHDICKKDDNKSGRIQRELDLDKWREHNTGGGLHDLDRKMLAKYYSRANAVFEWGLGESTAMAGYFNVTRYAGVDSDAKWVSDARDKCPTHFRLSFADIGRTHNYGRPVQKLQKNQYDYVVAPLISEQCPFDVYLVDGRFRVACGLMALLHASKHWHDTTILMHDFTSPNQAHESYKEILRVCNKVDFSGNSLVALKRMGNVTDEMIHEMYLEFGSNSA</sequence>
<protein>
    <recommendedName>
        <fullName evidence="4">Methyltransferase</fullName>
    </recommendedName>
</protein>
<evidence type="ECO:0000313" key="2">
    <source>
        <dbReference type="EMBL" id="KAL3794395.1"/>
    </source>
</evidence>